<keyword evidence="1" id="KW-0812">Transmembrane</keyword>
<dbReference type="RefSeq" id="WP_327984015.1">
    <property type="nucleotide sequence ID" value="NZ_CP136426.1"/>
</dbReference>
<dbReference type="EMBL" id="CP136426">
    <property type="protein sequence ID" value="WOC52652.1"/>
    <property type="molecule type" value="Genomic_DNA"/>
</dbReference>
<feature type="transmembrane region" description="Helical" evidence="1">
    <location>
        <begin position="105"/>
        <end position="126"/>
    </location>
</feature>
<name>A0AAU0F3F5_9FLAO</name>
<organism evidence="2 3">
    <name type="scientific">Bergeyella porcorum</name>
    <dbReference type="NCBI Taxonomy" id="1735111"/>
    <lineage>
        <taxon>Bacteria</taxon>
        <taxon>Pseudomonadati</taxon>
        <taxon>Bacteroidota</taxon>
        <taxon>Flavobacteriia</taxon>
        <taxon>Flavobacteriales</taxon>
        <taxon>Weeksellaceae</taxon>
        <taxon>Bergeyella</taxon>
    </lineage>
</organism>
<dbReference type="KEGG" id="bpor:BPO_2005"/>
<evidence type="ECO:0000313" key="3">
    <source>
        <dbReference type="Proteomes" id="UP001432059"/>
    </source>
</evidence>
<evidence type="ECO:0008006" key="4">
    <source>
        <dbReference type="Google" id="ProtNLM"/>
    </source>
</evidence>
<proteinExistence type="predicted"/>
<evidence type="ECO:0000313" key="2">
    <source>
        <dbReference type="EMBL" id="WOC52652.1"/>
    </source>
</evidence>
<gene>
    <name evidence="2" type="ORF">BPO_2005</name>
</gene>
<evidence type="ECO:0000256" key="1">
    <source>
        <dbReference type="SAM" id="Phobius"/>
    </source>
</evidence>
<keyword evidence="1" id="KW-1133">Transmembrane helix</keyword>
<sequence length="174" mass="20127">MKNLTTFAIKLLKIVFWLSQIGVVKNLVMITWIMLSHNLDWEAPRKFYESVDVSAIYKSTPFGLNGMMLCELLKTLGKLSLFWIAIKILNQLDANNFFNFGVSKLIYSMSFLAFLIGATQWFEAFFIEKNIPNELLLYTQLDNDSFITTSLILFLMGVLYQKALELKQENELTI</sequence>
<dbReference type="AlphaFoldDB" id="A0AAU0F3F5"/>
<feature type="transmembrane region" description="Helical" evidence="1">
    <location>
        <begin position="12"/>
        <end position="35"/>
    </location>
</feature>
<protein>
    <recommendedName>
        <fullName evidence="4">DUF2975 domain-containing protein</fullName>
    </recommendedName>
</protein>
<feature type="transmembrane region" description="Helical" evidence="1">
    <location>
        <begin position="62"/>
        <end position="84"/>
    </location>
</feature>
<dbReference type="Proteomes" id="UP001432059">
    <property type="component" value="Chromosome"/>
</dbReference>
<keyword evidence="3" id="KW-1185">Reference proteome</keyword>
<feature type="transmembrane region" description="Helical" evidence="1">
    <location>
        <begin position="146"/>
        <end position="164"/>
    </location>
</feature>
<keyword evidence="1" id="KW-0472">Membrane</keyword>
<accession>A0AAU0F3F5</accession>
<reference evidence="2" key="1">
    <citation type="submission" date="2023-10" db="EMBL/GenBank/DDBJ databases">
        <title>Characterization and whole genome sequencing of a novel strain of Bergeyella porcorum QD2021 isolated from pig.</title>
        <authorList>
            <person name="Liu G."/>
            <person name="Chen C."/>
            <person name="Han X."/>
        </authorList>
    </citation>
    <scope>NUCLEOTIDE SEQUENCE</scope>
    <source>
        <strain evidence="2">QD2021</strain>
    </source>
</reference>